<feature type="region of interest" description="Disordered" evidence="1">
    <location>
        <begin position="963"/>
        <end position="985"/>
    </location>
</feature>
<proteinExistence type="predicted"/>
<keyword evidence="2" id="KW-0812">Transmembrane</keyword>
<dbReference type="Proteomes" id="UP000751190">
    <property type="component" value="Unassembled WGS sequence"/>
</dbReference>
<dbReference type="Gene3D" id="3.90.245.10">
    <property type="entry name" value="Ribonucleoside hydrolase-like"/>
    <property type="match status" value="1"/>
</dbReference>
<evidence type="ECO:0000256" key="2">
    <source>
        <dbReference type="SAM" id="Phobius"/>
    </source>
</evidence>
<dbReference type="OrthoDB" id="194468at2759"/>
<dbReference type="AlphaFoldDB" id="A0A8J5XB58"/>
<dbReference type="SUPFAM" id="SSF53590">
    <property type="entry name" value="Nucleoside hydrolase"/>
    <property type="match status" value="1"/>
</dbReference>
<keyword evidence="2" id="KW-0472">Membrane</keyword>
<name>A0A8J5XB58_DIALT</name>
<feature type="transmembrane region" description="Helical" evidence="2">
    <location>
        <begin position="753"/>
        <end position="772"/>
    </location>
</feature>
<feature type="compositionally biased region" description="Gly residues" evidence="1">
    <location>
        <begin position="500"/>
        <end position="513"/>
    </location>
</feature>
<feature type="region of interest" description="Disordered" evidence="1">
    <location>
        <begin position="1"/>
        <end position="35"/>
    </location>
</feature>
<dbReference type="InterPro" id="IPR036452">
    <property type="entry name" value="Ribo_hydro-like"/>
</dbReference>
<gene>
    <name evidence="3" type="ORF">KFE25_004819</name>
</gene>
<evidence type="ECO:0000313" key="3">
    <source>
        <dbReference type="EMBL" id="KAG8463308.1"/>
    </source>
</evidence>
<feature type="transmembrane region" description="Helical" evidence="2">
    <location>
        <begin position="680"/>
        <end position="702"/>
    </location>
</feature>
<evidence type="ECO:0000313" key="4">
    <source>
        <dbReference type="Proteomes" id="UP000751190"/>
    </source>
</evidence>
<keyword evidence="2" id="KW-1133">Transmembrane helix</keyword>
<protein>
    <recommendedName>
        <fullName evidence="5">Inosine/uridine-preferring nucleoside hydrolase domain-containing protein</fullName>
    </recommendedName>
</protein>
<feature type="compositionally biased region" description="Basic and acidic residues" evidence="1">
    <location>
        <begin position="963"/>
        <end position="972"/>
    </location>
</feature>
<evidence type="ECO:0000256" key="1">
    <source>
        <dbReference type="SAM" id="MobiDB-lite"/>
    </source>
</evidence>
<feature type="compositionally biased region" description="Low complexity" evidence="1">
    <location>
        <begin position="454"/>
        <end position="468"/>
    </location>
</feature>
<accession>A0A8J5XB58</accession>
<feature type="region of interest" description="Disordered" evidence="1">
    <location>
        <begin position="1003"/>
        <end position="1029"/>
    </location>
</feature>
<feature type="transmembrane region" description="Helical" evidence="2">
    <location>
        <begin position="714"/>
        <end position="733"/>
    </location>
</feature>
<dbReference type="EMBL" id="JAGTXO010000016">
    <property type="protein sequence ID" value="KAG8463308.1"/>
    <property type="molecule type" value="Genomic_DNA"/>
</dbReference>
<keyword evidence="4" id="KW-1185">Reference proteome</keyword>
<sequence length="1061" mass="110739">MTVHVAPHIAVEPSDSLRESHASSRRTSSRQSAAHASAVANHITSYVERTFSAGSSALSLIIVTDVGPDPDDAKALLITATLHCQRLVTLRAVIANGGHQATERARLARCLLDHVGAHHVPVGVGSAGHVYTPQPHEYALDGYERTSERALLDGRELFVDVLRRAAPRSLRVVLISSLRDFADVIAAHPELVLAKVHTVAIQGGLQPSDSGVAGWEPDSSVNNTFDMAAARTVYSFCFSSGLPMTVTSRNAVPMLPMQLARSFADRTHCPVMRYLAEAQYFGLEGLWRKLCAGKLPARCTKQWFFETFCGVAPADFEARGLDALGADVPISAHLNGFVKPYDVVSLMTVIPQTAALFAADARFEFNQTSHMLLLEPKHTVDVSRMLNLLRETYHEVVLATSKKRRSAAVAQGNEIRRAPRRSDQVRMALRSSLRFVANFDLGAFATNTRRRTRASGVGARAAVDAADGAARDGDSEPGSARGAPSGSLDGGSETSDANAGDGGGGGGGGGGDGLHAAALTSDEIVDVLSRAVEAARHTQHAVTRGALALGVSLLLLAALAKLVDAAVLPRARGGAADAGAAGGWAQLSARAQRETVRDTSYLLVGVVGVPFVLAPLSPLQRDAPWIRIAAMLLGLALIASQLATLPQIAAEYAGLGATPYEDEHAALHPSAAESYRACKVVELACVVLGFWLLPLLLVLRALCSRFRRYDRPAALLAAVWRVAGAALALAALVQLIGVAKARASSAMDLWRPWYAPVASAQAALLLLIGISMATDSIRVRVSALLAHAFAARGTVASLAPLIGYGSLAGEAEARELCDEATRAFNPCTLDAELRRALLQGGLLAMHALAPIPGLKRARTRPTMRAAGAAGADGDGAHEDGGDAGAGVDGLRARAAVAAAAAAAAIAAKDADDISADAYVSAVSDRIVLAVELATVTNFNAKVRDLLPAVHRAGVLFSARERERTSLRAESRASPRPGDSGLPELPSSARQLIRASAEGASASCADRSRARAATSRGDWTNGVAGGLGRARGRATTEALERLSAAAPSAPCLAASAPAAELL</sequence>
<comment type="caution">
    <text evidence="3">The sequence shown here is derived from an EMBL/GenBank/DDBJ whole genome shotgun (WGS) entry which is preliminary data.</text>
</comment>
<feature type="region of interest" description="Disordered" evidence="1">
    <location>
        <begin position="453"/>
        <end position="513"/>
    </location>
</feature>
<reference evidence="3" key="1">
    <citation type="submission" date="2021-05" db="EMBL/GenBank/DDBJ databases">
        <title>The genome of the haptophyte Pavlova lutheri (Diacronema luteri, Pavlovales) - a model for lipid biosynthesis in eukaryotic algae.</title>
        <authorList>
            <person name="Hulatt C.J."/>
            <person name="Posewitz M.C."/>
        </authorList>
    </citation>
    <scope>NUCLEOTIDE SEQUENCE</scope>
    <source>
        <strain evidence="3">NIVA-4/92</strain>
    </source>
</reference>
<feature type="transmembrane region" description="Helical" evidence="2">
    <location>
        <begin position="599"/>
        <end position="616"/>
    </location>
</feature>
<evidence type="ECO:0008006" key="5">
    <source>
        <dbReference type="Google" id="ProtNLM"/>
    </source>
</evidence>
<dbReference type="GO" id="GO:0016799">
    <property type="term" value="F:hydrolase activity, hydrolyzing N-glycosyl compounds"/>
    <property type="evidence" value="ECO:0007669"/>
    <property type="project" value="InterPro"/>
</dbReference>
<organism evidence="3 4">
    <name type="scientific">Diacronema lutheri</name>
    <name type="common">Unicellular marine alga</name>
    <name type="synonym">Monochrysis lutheri</name>
    <dbReference type="NCBI Taxonomy" id="2081491"/>
    <lineage>
        <taxon>Eukaryota</taxon>
        <taxon>Haptista</taxon>
        <taxon>Haptophyta</taxon>
        <taxon>Pavlovophyceae</taxon>
        <taxon>Pavlovales</taxon>
        <taxon>Pavlovaceae</taxon>
        <taxon>Diacronema</taxon>
    </lineage>
</organism>
<feature type="compositionally biased region" description="Low complexity" evidence="1">
    <location>
        <begin position="1003"/>
        <end position="1015"/>
    </location>
</feature>
<feature type="transmembrane region" description="Helical" evidence="2">
    <location>
        <begin position="628"/>
        <end position="649"/>
    </location>
</feature>